<sequence>MRIGLDYRPAITFPNSGIGRQTLALEGAIAGLPGVQLELFSTAPADHPVRQRAHCPTWASSLQGVHRLPLRLRFEAGFLPRALREQQIDVHICNFNMGLPLPPRAPGTRYVLQLHDLFQLTHRNRHDSSLRALVYGVSDRLSIGYSVRVADRIWTPSQFTADEVARYFPAARHKVRVLPNLVSGLSETVEPVAALSVPQRYWLAVGIREPRKNIPWFVSSWLAARKQCASVPELVLVGQREELPVEQRQLPGLHVLHGLSDAQLCSLYQQADRLWQPAYAEGFGLPVVEALGLGTPVAVARGSALDEVAPATSPRFDSRDGAALSRLMEALAQQTKEPAAPLQSWAARFSETPYRANVAQLIEELRP</sequence>
<feature type="domain" description="Glycosyl transferase family 1" evidence="2">
    <location>
        <begin position="199"/>
        <end position="309"/>
    </location>
</feature>
<evidence type="ECO:0000256" key="1">
    <source>
        <dbReference type="ARBA" id="ARBA00022679"/>
    </source>
</evidence>
<reference evidence="4 5" key="1">
    <citation type="submission" date="2018-10" db="EMBL/GenBank/DDBJ databases">
        <title>Transmission dynamics of multidrug resistant bacteria on intensive care unit surfaces.</title>
        <authorList>
            <person name="D'Souza A.W."/>
            <person name="Potter R.F."/>
            <person name="Wallace M."/>
            <person name="Shupe A."/>
            <person name="Patel S."/>
            <person name="Sun S."/>
            <person name="Gul D."/>
            <person name="Kwon J.H."/>
            <person name="Andleeb S."/>
            <person name="Burnham C.-A.D."/>
            <person name="Dantas G."/>
        </authorList>
    </citation>
    <scope>NUCLEOTIDE SEQUENCE [LARGE SCALE GENOMIC DNA]</scope>
    <source>
        <strain evidence="4 5">PO_271</strain>
    </source>
</reference>
<dbReference type="RefSeq" id="WP_125873999.1">
    <property type="nucleotide sequence ID" value="NZ_RHRS01000014.1"/>
</dbReference>
<evidence type="ECO:0000313" key="4">
    <source>
        <dbReference type="EMBL" id="RRW37633.1"/>
    </source>
</evidence>
<dbReference type="InterPro" id="IPR001296">
    <property type="entry name" value="Glyco_trans_1"/>
</dbReference>
<dbReference type="Gene3D" id="3.40.50.2000">
    <property type="entry name" value="Glycogen Phosphorylase B"/>
    <property type="match status" value="2"/>
</dbReference>
<dbReference type="Proteomes" id="UP000272833">
    <property type="component" value="Unassembled WGS sequence"/>
</dbReference>
<evidence type="ECO:0000313" key="5">
    <source>
        <dbReference type="Proteomes" id="UP000272833"/>
    </source>
</evidence>
<organism evidence="4 5">
    <name type="scientific">Ectopseudomonas oleovorans</name>
    <name type="common">Pseudomonas oleovorans</name>
    <dbReference type="NCBI Taxonomy" id="301"/>
    <lineage>
        <taxon>Bacteria</taxon>
        <taxon>Pseudomonadati</taxon>
        <taxon>Pseudomonadota</taxon>
        <taxon>Gammaproteobacteria</taxon>
        <taxon>Pseudomonadales</taxon>
        <taxon>Pseudomonadaceae</taxon>
        <taxon>Ectopseudomonas</taxon>
    </lineage>
</organism>
<dbReference type="GO" id="GO:0009103">
    <property type="term" value="P:lipopolysaccharide biosynthetic process"/>
    <property type="evidence" value="ECO:0007669"/>
    <property type="project" value="TreeGrafter"/>
</dbReference>
<feature type="domain" description="Glycosyltransferase subfamily 4-like N-terminal" evidence="3">
    <location>
        <begin position="17"/>
        <end position="182"/>
    </location>
</feature>
<dbReference type="Pfam" id="PF00534">
    <property type="entry name" value="Glycos_transf_1"/>
    <property type="match status" value="1"/>
</dbReference>
<accession>A0A3R8WEP1</accession>
<dbReference type="SUPFAM" id="SSF53756">
    <property type="entry name" value="UDP-Glycosyltransferase/glycogen phosphorylase"/>
    <property type="match status" value="1"/>
</dbReference>
<proteinExistence type="predicted"/>
<dbReference type="EMBL" id="RHRS01000014">
    <property type="protein sequence ID" value="RRW37633.1"/>
    <property type="molecule type" value="Genomic_DNA"/>
</dbReference>
<dbReference type="PANTHER" id="PTHR46401:SF2">
    <property type="entry name" value="GLYCOSYLTRANSFERASE WBBK-RELATED"/>
    <property type="match status" value="1"/>
</dbReference>
<keyword evidence="1 4" id="KW-0808">Transferase</keyword>
<evidence type="ECO:0000259" key="3">
    <source>
        <dbReference type="Pfam" id="PF13439"/>
    </source>
</evidence>
<name>A0A3R8WEP1_ECTOL</name>
<dbReference type="AlphaFoldDB" id="A0A3R8WEP1"/>
<dbReference type="Pfam" id="PF13439">
    <property type="entry name" value="Glyco_transf_4"/>
    <property type="match status" value="1"/>
</dbReference>
<evidence type="ECO:0000259" key="2">
    <source>
        <dbReference type="Pfam" id="PF00534"/>
    </source>
</evidence>
<gene>
    <name evidence="4" type="ORF">EGJ44_07625</name>
</gene>
<dbReference type="CDD" id="cd03809">
    <property type="entry name" value="GT4_MtfB-like"/>
    <property type="match status" value="1"/>
</dbReference>
<dbReference type="PANTHER" id="PTHR46401">
    <property type="entry name" value="GLYCOSYLTRANSFERASE WBBK-RELATED"/>
    <property type="match status" value="1"/>
</dbReference>
<protein>
    <submittedName>
        <fullName evidence="4">Glycosyltransferase family 1 protein</fullName>
    </submittedName>
</protein>
<dbReference type="GO" id="GO:0016757">
    <property type="term" value="F:glycosyltransferase activity"/>
    <property type="evidence" value="ECO:0007669"/>
    <property type="project" value="InterPro"/>
</dbReference>
<dbReference type="InterPro" id="IPR028098">
    <property type="entry name" value="Glyco_trans_4-like_N"/>
</dbReference>
<comment type="caution">
    <text evidence="4">The sequence shown here is derived from an EMBL/GenBank/DDBJ whole genome shotgun (WGS) entry which is preliminary data.</text>
</comment>